<comment type="caution">
    <text evidence="2">The sequence shown here is derived from an EMBL/GenBank/DDBJ whole genome shotgun (WGS) entry which is preliminary data.</text>
</comment>
<dbReference type="Proteomes" id="UP000826195">
    <property type="component" value="Unassembled WGS sequence"/>
</dbReference>
<evidence type="ECO:0000313" key="3">
    <source>
        <dbReference type="Proteomes" id="UP000826195"/>
    </source>
</evidence>
<feature type="compositionally biased region" description="Pro residues" evidence="1">
    <location>
        <begin position="140"/>
        <end position="152"/>
    </location>
</feature>
<proteinExistence type="predicted"/>
<reference evidence="2 3" key="1">
    <citation type="journal article" date="2021" name="J. Hered.">
        <title>A chromosome-level genome assembly of the parasitoid wasp, Cotesia glomerata (Hymenoptera: Braconidae).</title>
        <authorList>
            <person name="Pinto B.J."/>
            <person name="Weis J.J."/>
            <person name="Gamble T."/>
            <person name="Ode P.J."/>
            <person name="Paul R."/>
            <person name="Zaspel J.M."/>
        </authorList>
    </citation>
    <scope>NUCLEOTIDE SEQUENCE [LARGE SCALE GENOMIC DNA]</scope>
    <source>
        <strain evidence="2">CgM1</strain>
    </source>
</reference>
<sequence length="185" mass="20895">MFGSLTGFNFYIWIYRNIETSGHRTTRDRDIETWIHGDIEPSGGANQVVVSSSKFQQPTNSTQRVTRPLYTLDKLISLLYSIHLSQQRTRPSKASLVPSRQSNQRTNEPTNEPTNQPTNQRITERAARIETLWPLCTPSAPAPPAPPPPSLLPPLLHSDKNNHAPEIKTKTLREDYSKRKDPSSA</sequence>
<evidence type="ECO:0000313" key="2">
    <source>
        <dbReference type="EMBL" id="KAH0566550.1"/>
    </source>
</evidence>
<keyword evidence="3" id="KW-1185">Reference proteome</keyword>
<feature type="compositionally biased region" description="Polar residues" evidence="1">
    <location>
        <begin position="98"/>
        <end position="121"/>
    </location>
</feature>
<feature type="region of interest" description="Disordered" evidence="1">
    <location>
        <begin position="89"/>
        <end position="121"/>
    </location>
</feature>
<protein>
    <submittedName>
        <fullName evidence="2">Uncharacterized protein</fullName>
    </submittedName>
</protein>
<accession>A0AAV7J1S9</accession>
<dbReference type="EMBL" id="JAHXZJ010000001">
    <property type="protein sequence ID" value="KAH0566550.1"/>
    <property type="molecule type" value="Genomic_DNA"/>
</dbReference>
<gene>
    <name evidence="2" type="ORF">KQX54_001578</name>
</gene>
<feature type="region of interest" description="Disordered" evidence="1">
    <location>
        <begin position="135"/>
        <end position="185"/>
    </location>
</feature>
<name>A0AAV7J1S9_COTGL</name>
<dbReference type="AlphaFoldDB" id="A0AAV7J1S9"/>
<organism evidence="2 3">
    <name type="scientific">Cotesia glomerata</name>
    <name type="common">Lepidopteran parasitic wasp</name>
    <name type="synonym">Apanteles glomeratus</name>
    <dbReference type="NCBI Taxonomy" id="32391"/>
    <lineage>
        <taxon>Eukaryota</taxon>
        <taxon>Metazoa</taxon>
        <taxon>Ecdysozoa</taxon>
        <taxon>Arthropoda</taxon>
        <taxon>Hexapoda</taxon>
        <taxon>Insecta</taxon>
        <taxon>Pterygota</taxon>
        <taxon>Neoptera</taxon>
        <taxon>Endopterygota</taxon>
        <taxon>Hymenoptera</taxon>
        <taxon>Apocrita</taxon>
        <taxon>Ichneumonoidea</taxon>
        <taxon>Braconidae</taxon>
        <taxon>Microgastrinae</taxon>
        <taxon>Cotesia</taxon>
    </lineage>
</organism>
<evidence type="ECO:0000256" key="1">
    <source>
        <dbReference type="SAM" id="MobiDB-lite"/>
    </source>
</evidence>
<feature type="compositionally biased region" description="Basic and acidic residues" evidence="1">
    <location>
        <begin position="157"/>
        <end position="185"/>
    </location>
</feature>